<protein>
    <submittedName>
        <fullName evidence="2">Uncharacterized protein</fullName>
    </submittedName>
</protein>
<evidence type="ECO:0000256" key="1">
    <source>
        <dbReference type="SAM" id="Phobius"/>
    </source>
</evidence>
<keyword evidence="1" id="KW-0472">Membrane</keyword>
<dbReference type="Proteomes" id="UP000177159">
    <property type="component" value="Unassembled WGS sequence"/>
</dbReference>
<comment type="caution">
    <text evidence="2">The sequence shown here is derived from an EMBL/GenBank/DDBJ whole genome shotgun (WGS) entry which is preliminary data.</text>
</comment>
<reference evidence="2 3" key="1">
    <citation type="journal article" date="2016" name="Nat. Commun.">
        <title>Thousands of microbial genomes shed light on interconnected biogeochemical processes in an aquifer system.</title>
        <authorList>
            <person name="Anantharaman K."/>
            <person name="Brown C.T."/>
            <person name="Hug L.A."/>
            <person name="Sharon I."/>
            <person name="Castelle C.J."/>
            <person name="Probst A.J."/>
            <person name="Thomas B.C."/>
            <person name="Singh A."/>
            <person name="Wilkins M.J."/>
            <person name="Karaoz U."/>
            <person name="Brodie E.L."/>
            <person name="Williams K.H."/>
            <person name="Hubbard S.S."/>
            <person name="Banfield J.F."/>
        </authorList>
    </citation>
    <scope>NUCLEOTIDE SEQUENCE [LARGE SCALE GENOMIC DNA]</scope>
</reference>
<sequence length="138" mass="15167">MFKNLTDFTYKRNRKEAIGFYIAYFILIVLLGGLSGGIVGLIINQQDSYAVGFRVGNIVAIISTLVFSSVILKQKNLTNNFKYIVLIPLSGLLAYFGGALLGLIFVTYLTTRDNQVNLVATSGKTESPQPFAKIFKSS</sequence>
<organism evidence="2 3">
    <name type="scientific">Candidatus Roizmanbacteria bacterium RIFCSPHIGHO2_02_FULL_37_24</name>
    <dbReference type="NCBI Taxonomy" id="1802037"/>
    <lineage>
        <taxon>Bacteria</taxon>
        <taxon>Candidatus Roizmaniibacteriota</taxon>
    </lineage>
</organism>
<dbReference type="AlphaFoldDB" id="A0A1F7GUX9"/>
<accession>A0A1F7GUX9</accession>
<dbReference type="SUPFAM" id="SSF103473">
    <property type="entry name" value="MFS general substrate transporter"/>
    <property type="match status" value="1"/>
</dbReference>
<feature type="transmembrane region" description="Helical" evidence="1">
    <location>
        <begin position="49"/>
        <end position="72"/>
    </location>
</feature>
<dbReference type="EMBL" id="MFZM01000040">
    <property type="protein sequence ID" value="OGK22584.1"/>
    <property type="molecule type" value="Genomic_DNA"/>
</dbReference>
<proteinExistence type="predicted"/>
<dbReference type="InterPro" id="IPR036259">
    <property type="entry name" value="MFS_trans_sf"/>
</dbReference>
<keyword evidence="1" id="KW-1133">Transmembrane helix</keyword>
<evidence type="ECO:0000313" key="3">
    <source>
        <dbReference type="Proteomes" id="UP000177159"/>
    </source>
</evidence>
<evidence type="ECO:0000313" key="2">
    <source>
        <dbReference type="EMBL" id="OGK22584.1"/>
    </source>
</evidence>
<gene>
    <name evidence="2" type="ORF">A3C24_04625</name>
</gene>
<feature type="transmembrane region" description="Helical" evidence="1">
    <location>
        <begin position="21"/>
        <end position="43"/>
    </location>
</feature>
<keyword evidence="1" id="KW-0812">Transmembrane</keyword>
<feature type="transmembrane region" description="Helical" evidence="1">
    <location>
        <begin position="84"/>
        <end position="109"/>
    </location>
</feature>
<name>A0A1F7GUX9_9BACT</name>